<feature type="domain" description="GspD-like N0" evidence="15">
    <location>
        <begin position="33"/>
        <end position="102"/>
    </location>
</feature>
<evidence type="ECO:0000256" key="6">
    <source>
        <dbReference type="ARBA" id="ARBA00022729"/>
    </source>
</evidence>
<evidence type="ECO:0000259" key="15">
    <source>
        <dbReference type="Pfam" id="PF21305"/>
    </source>
</evidence>
<proteinExistence type="inferred from homology"/>
<evidence type="ECO:0000256" key="3">
    <source>
        <dbReference type="ARBA" id="ARBA00022448"/>
    </source>
</evidence>
<dbReference type="PANTHER" id="PTHR30332:SF24">
    <property type="entry name" value="SECRETIN GSPD-RELATED"/>
    <property type="match status" value="1"/>
</dbReference>
<feature type="region of interest" description="Disordered" evidence="11">
    <location>
        <begin position="628"/>
        <end position="649"/>
    </location>
</feature>
<evidence type="ECO:0000256" key="12">
    <source>
        <dbReference type="SAM" id="SignalP"/>
    </source>
</evidence>
<evidence type="ECO:0000256" key="8">
    <source>
        <dbReference type="ARBA" id="ARBA00023136"/>
    </source>
</evidence>
<comment type="subcellular location">
    <subcellularLocation>
        <location evidence="1 10">Cell outer membrane</location>
    </subcellularLocation>
</comment>
<evidence type="ECO:0000256" key="5">
    <source>
        <dbReference type="ARBA" id="ARBA00022692"/>
    </source>
</evidence>
<feature type="domain" description="NolW-like" evidence="14">
    <location>
        <begin position="268"/>
        <end position="350"/>
    </location>
</feature>
<evidence type="ECO:0000256" key="9">
    <source>
        <dbReference type="ARBA" id="ARBA00023237"/>
    </source>
</evidence>
<dbReference type="Pfam" id="PF03958">
    <property type="entry name" value="Secretin_N"/>
    <property type="match status" value="3"/>
</dbReference>
<evidence type="ECO:0000259" key="14">
    <source>
        <dbReference type="Pfam" id="PF03958"/>
    </source>
</evidence>
<keyword evidence="5" id="KW-0812">Transmembrane</keyword>
<dbReference type="InterPro" id="IPR049371">
    <property type="entry name" value="GspD-like_N0"/>
</dbReference>
<dbReference type="InterPro" id="IPR004845">
    <property type="entry name" value="T2SS_GspD_CS"/>
</dbReference>
<evidence type="ECO:0000256" key="4">
    <source>
        <dbReference type="ARBA" id="ARBA00022452"/>
    </source>
</evidence>
<dbReference type="EMBL" id="SRPF01000002">
    <property type="protein sequence ID" value="TGN39895.1"/>
    <property type="molecule type" value="Genomic_DNA"/>
</dbReference>
<keyword evidence="4" id="KW-1134">Transmembrane beta strand</keyword>
<dbReference type="InterPro" id="IPR038591">
    <property type="entry name" value="NolW-like_sf"/>
</dbReference>
<dbReference type="RefSeq" id="WP_135802559.1">
    <property type="nucleotide sequence ID" value="NZ_SRPF01000002.1"/>
</dbReference>
<dbReference type="InterPro" id="IPR004846">
    <property type="entry name" value="T2SS/T3SS_dom"/>
</dbReference>
<feature type="domain" description="NolW-like" evidence="14">
    <location>
        <begin position="191"/>
        <end position="263"/>
    </location>
</feature>
<evidence type="ECO:0000256" key="7">
    <source>
        <dbReference type="ARBA" id="ARBA00022927"/>
    </source>
</evidence>
<dbReference type="PROSITE" id="PS00875">
    <property type="entry name" value="T2SP_D"/>
    <property type="match status" value="1"/>
</dbReference>
<evidence type="ECO:0000256" key="10">
    <source>
        <dbReference type="RuleBase" id="RU004004"/>
    </source>
</evidence>
<sequence length="649" mass="69426">MLNHRTRLVQALMFALLLPLMSLAQAQEETWRLNLKDADIRAFVTQVADITGYSFVVDPRVKGKVTVLSSAPMNKDEIYDLFLAVLQVHGFTAIPGEEVIKVVQQVDAKQSAESLDRFSETPSEQLITRVIQIDNANALEMVPILRPLVAKYGHLAGVAAANALIISDHSSNIQRIEQIVRELDSPSKYEVEVIQLNEAWVGDMVELLQELAPGELGQGGGDNAARKYSVTADERSNRLILRGDESFRDKMRGLITQLDQPSATGGTTKVIRLKHADAENLTEILKGVMGEVVAESAGGSGGSGGGSGGGRSGFAVFADEGLNALVVRGEPSIMQEAEMIVSALDIRRAQVLIEAAIVEISDELGQDLGVQLGVGDESGESTPVAGTNFSNVGRSLGDVLGAILSESVIAPATGGITIGAGQRNEDGVSWGVLLQALSTSAAANLLSTPSIITLDNQESEIIVGQNVPFRTGQSTVTGDGTTNPFTTIERRDIGLTLKVTPTISADGLVRLVVEQSTENIGDSIESASDIITNKREIKTTVLADDGETIVLGGLTTDDLQVNRSKVPLLGDIPFLGRLFSSESERRVKRNLLVFLRPQILLGKESSIAATDEKFNDLWEVNLGVRKKLGLPDPENPPSKDDLFQPNAND</sequence>
<dbReference type="PANTHER" id="PTHR30332">
    <property type="entry name" value="PROBABLE GENERAL SECRETION PATHWAY PROTEIN D"/>
    <property type="match status" value="1"/>
</dbReference>
<protein>
    <submittedName>
        <fullName evidence="16">Type II secretion system protein GspD</fullName>
    </submittedName>
</protein>
<dbReference type="PRINTS" id="PR00811">
    <property type="entry name" value="BCTERIALGSPD"/>
</dbReference>
<dbReference type="InterPro" id="IPR001775">
    <property type="entry name" value="GspD/PilQ"/>
</dbReference>
<keyword evidence="17" id="KW-1185">Reference proteome</keyword>
<keyword evidence="8" id="KW-0472">Membrane</keyword>
<evidence type="ECO:0000313" key="16">
    <source>
        <dbReference type="EMBL" id="TGN39895.1"/>
    </source>
</evidence>
<organism evidence="16 17">
    <name type="scientific">Marinobacter confluentis</name>
    <dbReference type="NCBI Taxonomy" id="1697557"/>
    <lineage>
        <taxon>Bacteria</taxon>
        <taxon>Pseudomonadati</taxon>
        <taxon>Pseudomonadota</taxon>
        <taxon>Gammaproteobacteria</taxon>
        <taxon>Pseudomonadales</taxon>
        <taxon>Marinobacteraceae</taxon>
        <taxon>Marinobacter</taxon>
    </lineage>
</organism>
<dbReference type="InterPro" id="IPR050810">
    <property type="entry name" value="Bact_Secretion_Sys_Channel"/>
</dbReference>
<feature type="domain" description="Type II/III secretion system secretin-like" evidence="13">
    <location>
        <begin position="436"/>
        <end position="600"/>
    </location>
</feature>
<dbReference type="OrthoDB" id="9775455at2"/>
<comment type="caution">
    <text evidence="16">The sequence shown here is derived from an EMBL/GenBank/DDBJ whole genome shotgun (WGS) entry which is preliminary data.</text>
</comment>
<feature type="chain" id="PRO_5021253501" evidence="12">
    <location>
        <begin position="27"/>
        <end position="649"/>
    </location>
</feature>
<name>A0A4Z1BQD7_9GAMM</name>
<keyword evidence="3 10" id="KW-0813">Transport</keyword>
<reference evidence="16 17" key="1">
    <citation type="submission" date="2019-04" db="EMBL/GenBank/DDBJ databases">
        <authorList>
            <person name="Park S."/>
            <person name="Yoon J.-H."/>
        </authorList>
    </citation>
    <scope>NUCLEOTIDE SEQUENCE [LARGE SCALE GENOMIC DNA]</scope>
    <source>
        <strain evidence="16 17">HJM-18</strain>
    </source>
</reference>
<keyword evidence="9" id="KW-0998">Cell outer membrane</keyword>
<dbReference type="Gene3D" id="3.30.1370.120">
    <property type="match status" value="3"/>
</dbReference>
<evidence type="ECO:0000256" key="11">
    <source>
        <dbReference type="SAM" id="MobiDB-lite"/>
    </source>
</evidence>
<feature type="domain" description="NolW-like" evidence="14">
    <location>
        <begin position="128"/>
        <end position="187"/>
    </location>
</feature>
<dbReference type="AlphaFoldDB" id="A0A4Z1BQD7"/>
<evidence type="ECO:0000256" key="1">
    <source>
        <dbReference type="ARBA" id="ARBA00004442"/>
    </source>
</evidence>
<dbReference type="Proteomes" id="UP000298325">
    <property type="component" value="Unassembled WGS sequence"/>
</dbReference>
<dbReference type="GO" id="GO:0015627">
    <property type="term" value="C:type II protein secretion system complex"/>
    <property type="evidence" value="ECO:0007669"/>
    <property type="project" value="InterPro"/>
</dbReference>
<dbReference type="Pfam" id="PF00263">
    <property type="entry name" value="Secretin"/>
    <property type="match status" value="1"/>
</dbReference>
<comment type="similarity">
    <text evidence="2">Belongs to the bacterial secretin family. GSP D subfamily.</text>
</comment>
<keyword evidence="7" id="KW-0653">Protein transport</keyword>
<feature type="signal peptide" evidence="12">
    <location>
        <begin position="1"/>
        <end position="26"/>
    </location>
</feature>
<dbReference type="InterPro" id="IPR013356">
    <property type="entry name" value="T2SS_GspD"/>
</dbReference>
<evidence type="ECO:0000259" key="13">
    <source>
        <dbReference type="Pfam" id="PF00263"/>
    </source>
</evidence>
<dbReference type="NCBIfam" id="TIGR02517">
    <property type="entry name" value="type_II_gspD"/>
    <property type="match status" value="1"/>
</dbReference>
<evidence type="ECO:0000313" key="17">
    <source>
        <dbReference type="Proteomes" id="UP000298325"/>
    </source>
</evidence>
<evidence type="ECO:0000256" key="2">
    <source>
        <dbReference type="ARBA" id="ARBA00006980"/>
    </source>
</evidence>
<dbReference type="GO" id="GO:0009279">
    <property type="term" value="C:cell outer membrane"/>
    <property type="evidence" value="ECO:0007669"/>
    <property type="project" value="UniProtKB-SubCell"/>
</dbReference>
<dbReference type="GO" id="GO:0015628">
    <property type="term" value="P:protein secretion by the type II secretion system"/>
    <property type="evidence" value="ECO:0007669"/>
    <property type="project" value="InterPro"/>
</dbReference>
<accession>A0A4Z1BQD7</accession>
<dbReference type="InterPro" id="IPR005644">
    <property type="entry name" value="NolW-like"/>
</dbReference>
<gene>
    <name evidence="16" type="primary">gspD</name>
    <name evidence="16" type="ORF">E5Q11_06235</name>
</gene>
<dbReference type="Pfam" id="PF21305">
    <property type="entry name" value="type_II_gspD_N0"/>
    <property type="match status" value="1"/>
</dbReference>
<keyword evidence="6 12" id="KW-0732">Signal</keyword>